<evidence type="ECO:0000313" key="2">
    <source>
        <dbReference type="EMBL" id="TDH70879.1"/>
    </source>
</evidence>
<feature type="region of interest" description="Disordered" evidence="1">
    <location>
        <begin position="852"/>
        <end position="878"/>
    </location>
</feature>
<feature type="compositionally biased region" description="Polar residues" evidence="1">
    <location>
        <begin position="22"/>
        <end position="33"/>
    </location>
</feature>
<feature type="region of interest" description="Disordered" evidence="1">
    <location>
        <begin position="1"/>
        <end position="74"/>
    </location>
</feature>
<dbReference type="KEGG" id="blac:94353271"/>
<feature type="region of interest" description="Disordered" evidence="1">
    <location>
        <begin position="238"/>
        <end position="259"/>
    </location>
</feature>
<accession>A0A976FQS8</accession>
<comment type="caution">
    <text evidence="2">The sequence shown here is derived from an EMBL/GenBank/DDBJ whole genome shotgun (WGS) entry which is preliminary data.</text>
</comment>
<gene>
    <name evidence="2" type="ORF">CCR75_009561</name>
</gene>
<dbReference type="OrthoDB" id="78657at2759"/>
<sequence length="878" mass="98092">MGSASIQEGVADSAPEAESTIAGVQNPQKLNKSPTDHHSDENLGMWDKLRKQHWTQGDSKQERPGNIKAAGFKMQKNSCEEKLEILKRRRPLQNNKKSQHTETSETVQSATANKQLHVQQQNNKKAVNDLRPTGDDVEGQAVYASCTTDMKTSLPALRPLSIPLCSVDIVHQDEVPIELCPFSSDGSAEESQPEHPPRITDNLQNALNELTTAAFAAATSDLSTPRNITPTLTSVTAREPTTNTTSRTMGKRKRRKKLSYSAPRNKLAAKMKQEMPLAFASPTHKTEHSIAANRAEAEKGFNAPASPVYPNADASHLYTSTSEGGSWRWKDVDPYFSPLIQDDLDNLVRWRKENASNIAASSNLWSNVPNVVKKRAILEAMLADSLETGVANIAVCIRRGRHYRDVWEETDLLAQIKRDCLVEESHLEKKCMKRRCTELFSSTSQILESHRNLVYGYDDDLYQELIGRLENRVKMYQQGVNAKYVDNDLEVSAAQLAFDEEVLPSIPICQLHPASLGIWKLSNNEKSDLSIVHPASMNRAQVPNRCKEEIKQHHQRHLGLQREQLDHLAVPSDKYGEDVGGAMYDRHNFTIMNSEMTDRLPSFGGVLEVDEISKELDASVRKLVSLSMYNWQIAQLVFERAMCSIQCAPIIENEAAVARELEEAYLQLCPPVSSNNDISLYPLNIGPARQPRTFQVMRAPQDMTANSVRHEIADNSSLAVAASVEFALSLKQGDVVDVLDRSGCWNYGEVVDIFPKDRLGIAKLILLRFSLWFEDTVEWIAASEGRILPQGVAAGLRSCSVGPTRAHRVRVQHDHSLAKDLERLFSKRQCNQAASTSQFLAHWKHNIVARSSTIQHNAPQKRKRKRPSKSGAVVVSTC</sequence>
<evidence type="ECO:0000256" key="1">
    <source>
        <dbReference type="SAM" id="MobiDB-lite"/>
    </source>
</evidence>
<dbReference type="EMBL" id="SHOA02000001">
    <property type="protein sequence ID" value="TDH70879.1"/>
    <property type="molecule type" value="Genomic_DNA"/>
</dbReference>
<dbReference type="AlphaFoldDB" id="A0A976FQS8"/>
<organism evidence="2 3">
    <name type="scientific">Bremia lactucae</name>
    <name type="common">Lettuce downy mildew</name>
    <dbReference type="NCBI Taxonomy" id="4779"/>
    <lineage>
        <taxon>Eukaryota</taxon>
        <taxon>Sar</taxon>
        <taxon>Stramenopiles</taxon>
        <taxon>Oomycota</taxon>
        <taxon>Peronosporomycetes</taxon>
        <taxon>Peronosporales</taxon>
        <taxon>Peronosporaceae</taxon>
        <taxon>Bremia</taxon>
    </lineage>
</organism>
<evidence type="ECO:0000313" key="3">
    <source>
        <dbReference type="Proteomes" id="UP000294530"/>
    </source>
</evidence>
<dbReference type="Proteomes" id="UP000294530">
    <property type="component" value="Unassembled WGS sequence"/>
</dbReference>
<name>A0A976FQS8_BRELC</name>
<feature type="compositionally biased region" description="Polar residues" evidence="1">
    <location>
        <begin position="104"/>
        <end position="125"/>
    </location>
</feature>
<keyword evidence="3" id="KW-1185">Reference proteome</keyword>
<protein>
    <submittedName>
        <fullName evidence="2">Uncharacterized protein</fullName>
    </submittedName>
</protein>
<proteinExistence type="predicted"/>
<dbReference type="GeneID" id="94353271"/>
<feature type="region of interest" description="Disordered" evidence="1">
    <location>
        <begin position="89"/>
        <end position="133"/>
    </location>
</feature>
<feature type="compositionally biased region" description="Basic residues" evidence="1">
    <location>
        <begin position="859"/>
        <end position="868"/>
    </location>
</feature>
<dbReference type="RefSeq" id="XP_067820378.1">
    <property type="nucleotide sequence ID" value="XM_067967600.1"/>
</dbReference>
<feature type="compositionally biased region" description="Basic residues" evidence="1">
    <location>
        <begin position="249"/>
        <end position="258"/>
    </location>
</feature>
<reference evidence="2 3" key="1">
    <citation type="journal article" date="2021" name="Genome Biol.">
        <title>AFLAP: assembly-free linkage analysis pipeline using k-mers from genome sequencing data.</title>
        <authorList>
            <person name="Fletcher K."/>
            <person name="Zhang L."/>
            <person name="Gil J."/>
            <person name="Han R."/>
            <person name="Cavanaugh K."/>
            <person name="Michelmore R."/>
        </authorList>
    </citation>
    <scope>NUCLEOTIDE SEQUENCE [LARGE SCALE GENOMIC DNA]</scope>
    <source>
        <strain evidence="2 3">SF5</strain>
    </source>
</reference>
<feature type="compositionally biased region" description="Polar residues" evidence="1">
    <location>
        <begin position="238"/>
        <end position="248"/>
    </location>
</feature>